<proteinExistence type="inferred from homology"/>
<organism evidence="11 12">
    <name type="scientific">Varanus komodoensis</name>
    <name type="common">Komodo dragon</name>
    <dbReference type="NCBI Taxonomy" id="61221"/>
    <lineage>
        <taxon>Eukaryota</taxon>
        <taxon>Metazoa</taxon>
        <taxon>Chordata</taxon>
        <taxon>Craniata</taxon>
        <taxon>Vertebrata</taxon>
        <taxon>Euteleostomi</taxon>
        <taxon>Lepidosauria</taxon>
        <taxon>Squamata</taxon>
        <taxon>Bifurcata</taxon>
        <taxon>Unidentata</taxon>
        <taxon>Episquamata</taxon>
        <taxon>Toxicofera</taxon>
        <taxon>Anguimorpha</taxon>
        <taxon>Paleoanguimorpha</taxon>
        <taxon>Varanoidea</taxon>
        <taxon>Varanidae</taxon>
        <taxon>Varanus</taxon>
    </lineage>
</organism>
<dbReference type="PANTHER" id="PTHR13140:SF289">
    <property type="entry name" value="UNCONVENTIONAL MYOSIN-XIX"/>
    <property type="match status" value="1"/>
</dbReference>
<dbReference type="InterPro" id="IPR036961">
    <property type="entry name" value="Kinesin_motor_dom_sf"/>
</dbReference>
<dbReference type="PROSITE" id="PS50096">
    <property type="entry name" value="IQ"/>
    <property type="match status" value="1"/>
</dbReference>
<dbReference type="InterPro" id="IPR027417">
    <property type="entry name" value="P-loop_NTPase"/>
</dbReference>
<dbReference type="SMART" id="SM00015">
    <property type="entry name" value="IQ"/>
    <property type="match status" value="3"/>
</dbReference>
<dbReference type="GO" id="GO:0051015">
    <property type="term" value="F:actin filament binding"/>
    <property type="evidence" value="ECO:0007669"/>
    <property type="project" value="TreeGrafter"/>
</dbReference>
<dbReference type="GO" id="GO:0000146">
    <property type="term" value="F:microfilament motor activity"/>
    <property type="evidence" value="ECO:0007669"/>
    <property type="project" value="TreeGrafter"/>
</dbReference>
<dbReference type="Gene3D" id="3.40.850.10">
    <property type="entry name" value="Kinesin motor domain"/>
    <property type="match status" value="1"/>
</dbReference>
<evidence type="ECO:0000256" key="9">
    <source>
        <dbReference type="PROSITE-ProRule" id="PRU00782"/>
    </source>
</evidence>
<dbReference type="Gene3D" id="1.20.120.720">
    <property type="entry name" value="Myosin VI head, motor domain, U50 subdomain"/>
    <property type="match status" value="1"/>
</dbReference>
<dbReference type="GO" id="GO:0007015">
    <property type="term" value="P:actin filament organization"/>
    <property type="evidence" value="ECO:0007669"/>
    <property type="project" value="TreeGrafter"/>
</dbReference>
<comment type="similarity">
    <text evidence="9">Belongs to the TRAFAC class myosin-kinesin ATPase superfamily. Myosin family.</text>
</comment>
<evidence type="ECO:0000256" key="1">
    <source>
        <dbReference type="ARBA" id="ARBA00022737"/>
    </source>
</evidence>
<dbReference type="Ensembl" id="ENSVKKT00000028864.1">
    <property type="protein sequence ID" value="ENSVKKP00000028188.1"/>
    <property type="gene ID" value="ENSVKKG00000018239.1"/>
</dbReference>
<dbReference type="GO" id="GO:0016020">
    <property type="term" value="C:membrane"/>
    <property type="evidence" value="ECO:0007669"/>
    <property type="project" value="TreeGrafter"/>
</dbReference>
<dbReference type="SMART" id="SM00242">
    <property type="entry name" value="MYSc"/>
    <property type="match status" value="1"/>
</dbReference>
<evidence type="ECO:0000256" key="5">
    <source>
        <dbReference type="ARBA" id="ARBA00023175"/>
    </source>
</evidence>
<accession>A0A8D2LXR6</accession>
<evidence type="ECO:0000256" key="8">
    <source>
        <dbReference type="ARBA" id="ARBA00073674"/>
    </source>
</evidence>
<reference evidence="11" key="2">
    <citation type="submission" date="2025-09" db="UniProtKB">
        <authorList>
            <consortium name="Ensembl"/>
        </authorList>
    </citation>
    <scope>IDENTIFICATION</scope>
</reference>
<dbReference type="GO" id="GO:0005524">
    <property type="term" value="F:ATP binding"/>
    <property type="evidence" value="ECO:0007669"/>
    <property type="project" value="UniProtKB-UniRule"/>
</dbReference>
<dbReference type="PRINTS" id="PR00193">
    <property type="entry name" value="MYOSINHEAVY"/>
</dbReference>
<reference evidence="11" key="1">
    <citation type="submission" date="2025-08" db="UniProtKB">
        <authorList>
            <consortium name="Ensembl"/>
        </authorList>
    </citation>
    <scope>IDENTIFICATION</scope>
</reference>
<dbReference type="Gene3D" id="1.10.10.820">
    <property type="match status" value="1"/>
</dbReference>
<keyword evidence="1" id="KW-0677">Repeat</keyword>
<evidence type="ECO:0000259" key="10">
    <source>
        <dbReference type="PROSITE" id="PS51456"/>
    </source>
</evidence>
<dbReference type="FunFam" id="1.20.58.530:FF:000013">
    <property type="entry name" value="Unconventional myosin-XIX"/>
    <property type="match status" value="1"/>
</dbReference>
<dbReference type="PROSITE" id="PS51456">
    <property type="entry name" value="MYOSIN_MOTOR"/>
    <property type="match status" value="1"/>
</dbReference>
<keyword evidence="5 9" id="KW-0505">Motor protein</keyword>
<dbReference type="Gene3D" id="1.20.5.190">
    <property type="match status" value="1"/>
</dbReference>
<dbReference type="AlphaFoldDB" id="A0A8D2LXR6"/>
<sequence>GEDAKSFLCDEQLLRHVEDLTKVNPVTATTVLKCLELRYAAEVFYTNAGCSLVAVNPFRLVPQLYSPELMKEYHTAARLQELKPHIFVAAEETYRNVESRIPPVNQSIIVSGESGAGKTWTSRCLMRFYATVAASATIPKGSVAVERIEKRVLDSNPVMEAFGNACTLRNSNSSRFGKYIQLQLNRSQLLTSASIQTFLLEKTRVAYQAPHERNFHIFYQIAKGATQEQRLEWDLPEDLTFSWLPNSEKALEGVVLKQKKAMSHLGIEDSTQNNVFKILAGLLHLGNIRYLESEDESQPCGLEDFAKTAARLLQVPVEELLDTLRIRTITAGKQRQVFKKACPKAECETRRDCLAKVIYAQLFDWLVAVINESISAEPSVWDHFIGLLDVYGFESFPDNHLEQLCINYANEKLQQHFVGHFLKAQQEEYAAEGLEWSFIDYRDNQRGLDAIEGSPVSIFSLLNEECRLNRASSAGQLQARIEAALASNPCVSRDRLSKEANFIVAHFAGRVCYQLEGMVEKNKDPVPPELVLLLQLSRDPLLQELFTSQKADEDTTKPQTKPVVVTVVSKFKGSLEQLMGLLHSTTPHYIRCLKPNARCEAAVFRKDEVLRQLEACGIVEAVNISAAGFPVSRLSFRSFLERYALLKGSRRPDSKAACRENGLSHIMENGTKGFSCLQLELLEARRAGALSQKAFCIQCCWRRFKRRKAAKEKRSATVIQSAVRSWLARKHFQRLRKAAVVIKRAWKKWKAKMGVLAAEELDGVDGKLPSFAGATASFSQAPGESDKAWPLNAIIRLWPLGLVLASAPVRMTASQSRLALLTCLQGLPKGDFCKAGARLPRDGIASIRAWARFSAQGSVRFRCRRSPLLHAEVRPHCRSCTLSGFNQILLDARQLLSA</sequence>
<dbReference type="GO" id="GO:0016459">
    <property type="term" value="C:myosin complex"/>
    <property type="evidence" value="ECO:0007669"/>
    <property type="project" value="UniProtKB-KW"/>
</dbReference>
<dbReference type="InterPro" id="IPR001609">
    <property type="entry name" value="Myosin_head_motor_dom-like"/>
</dbReference>
<comment type="function">
    <text evidence="7">Actin-based motor molecule with ATPase activity that localizes to the mitochondrion outer membrane. Motor protein that moves towards the plus-end of actin filaments. Required for mitochondrial inheritance during mitosis. May be involved in mitochondrial transport or positioning.</text>
</comment>
<dbReference type="SUPFAM" id="SSF52540">
    <property type="entry name" value="P-loop containing nucleoside triphosphate hydrolases"/>
    <property type="match status" value="1"/>
</dbReference>
<dbReference type="PANTHER" id="PTHR13140">
    <property type="entry name" value="MYOSIN"/>
    <property type="match status" value="1"/>
</dbReference>
<dbReference type="Pfam" id="PF00063">
    <property type="entry name" value="Myosin_head"/>
    <property type="match status" value="1"/>
</dbReference>
<protein>
    <recommendedName>
        <fullName evidence="8">Unconventional myosin-XIX</fullName>
    </recommendedName>
</protein>
<dbReference type="GO" id="GO:0005737">
    <property type="term" value="C:cytoplasm"/>
    <property type="evidence" value="ECO:0007669"/>
    <property type="project" value="TreeGrafter"/>
</dbReference>
<feature type="binding site" evidence="9">
    <location>
        <begin position="112"/>
        <end position="119"/>
    </location>
    <ligand>
        <name>ATP</name>
        <dbReference type="ChEBI" id="CHEBI:30616"/>
    </ligand>
</feature>
<dbReference type="Proteomes" id="UP000694545">
    <property type="component" value="Unplaced"/>
</dbReference>
<evidence type="ECO:0000256" key="4">
    <source>
        <dbReference type="ARBA" id="ARBA00023123"/>
    </source>
</evidence>
<keyword evidence="12" id="KW-1185">Reference proteome</keyword>
<name>A0A8D2LXR6_VARKO</name>
<evidence type="ECO:0000256" key="3">
    <source>
        <dbReference type="ARBA" id="ARBA00022840"/>
    </source>
</evidence>
<evidence type="ECO:0000256" key="6">
    <source>
        <dbReference type="ARBA" id="ARBA00023203"/>
    </source>
</evidence>
<keyword evidence="6 9" id="KW-0009">Actin-binding</keyword>
<evidence type="ECO:0000313" key="11">
    <source>
        <dbReference type="Ensembl" id="ENSVKKP00000028188.1"/>
    </source>
</evidence>
<dbReference type="Pfam" id="PF00612">
    <property type="entry name" value="IQ"/>
    <property type="match status" value="1"/>
</dbReference>
<evidence type="ECO:0000313" key="12">
    <source>
        <dbReference type="Proteomes" id="UP000694545"/>
    </source>
</evidence>
<evidence type="ECO:0000256" key="2">
    <source>
        <dbReference type="ARBA" id="ARBA00022741"/>
    </source>
</evidence>
<keyword evidence="4 9" id="KW-0518">Myosin</keyword>
<feature type="region of interest" description="Actin-binding" evidence="9">
    <location>
        <begin position="575"/>
        <end position="597"/>
    </location>
</feature>
<dbReference type="Gene3D" id="1.20.58.530">
    <property type="match status" value="1"/>
</dbReference>
<evidence type="ECO:0000256" key="7">
    <source>
        <dbReference type="ARBA" id="ARBA00054433"/>
    </source>
</evidence>
<keyword evidence="2 9" id="KW-0547">Nucleotide-binding</keyword>
<dbReference type="InterPro" id="IPR000048">
    <property type="entry name" value="IQ_motif_EF-hand-BS"/>
</dbReference>
<feature type="domain" description="Myosin motor" evidence="10">
    <location>
        <begin position="15"/>
        <end position="633"/>
    </location>
</feature>
<keyword evidence="3 9" id="KW-0067">ATP-binding</keyword>